<dbReference type="PROSITE" id="PS00217">
    <property type="entry name" value="SUGAR_TRANSPORT_2"/>
    <property type="match status" value="1"/>
</dbReference>
<evidence type="ECO:0000256" key="1">
    <source>
        <dbReference type="ARBA" id="ARBA00004141"/>
    </source>
</evidence>
<organism evidence="8 9">
    <name type="scientific">Panagrellus redivivus</name>
    <name type="common">Microworm</name>
    <dbReference type="NCBI Taxonomy" id="6233"/>
    <lineage>
        <taxon>Eukaryota</taxon>
        <taxon>Metazoa</taxon>
        <taxon>Ecdysozoa</taxon>
        <taxon>Nematoda</taxon>
        <taxon>Chromadorea</taxon>
        <taxon>Rhabditida</taxon>
        <taxon>Tylenchina</taxon>
        <taxon>Panagrolaimomorpha</taxon>
        <taxon>Panagrolaimoidea</taxon>
        <taxon>Panagrolaimidae</taxon>
        <taxon>Panagrellus</taxon>
    </lineage>
</organism>
<dbReference type="GO" id="GO:0022857">
    <property type="term" value="F:transmembrane transporter activity"/>
    <property type="evidence" value="ECO:0007669"/>
    <property type="project" value="InterPro"/>
</dbReference>
<evidence type="ECO:0000256" key="6">
    <source>
        <dbReference type="SAM" id="Phobius"/>
    </source>
</evidence>
<keyword evidence="2 6" id="KW-0812">Transmembrane</keyword>
<evidence type="ECO:0000259" key="7">
    <source>
        <dbReference type="PROSITE" id="PS50850"/>
    </source>
</evidence>
<dbReference type="PANTHER" id="PTHR24064">
    <property type="entry name" value="SOLUTE CARRIER FAMILY 22 MEMBER"/>
    <property type="match status" value="1"/>
</dbReference>
<feature type="transmembrane region" description="Helical" evidence="6">
    <location>
        <begin position="445"/>
        <end position="462"/>
    </location>
</feature>
<feature type="transmembrane region" description="Helical" evidence="6">
    <location>
        <begin position="380"/>
        <end position="398"/>
    </location>
</feature>
<feature type="transmembrane region" description="Helical" evidence="6">
    <location>
        <begin position="50"/>
        <end position="68"/>
    </location>
</feature>
<dbReference type="InterPro" id="IPR020846">
    <property type="entry name" value="MFS_dom"/>
</dbReference>
<proteinExistence type="predicted"/>
<dbReference type="InterPro" id="IPR036259">
    <property type="entry name" value="MFS_trans_sf"/>
</dbReference>
<evidence type="ECO:0000313" key="8">
    <source>
        <dbReference type="Proteomes" id="UP000492821"/>
    </source>
</evidence>
<evidence type="ECO:0000256" key="4">
    <source>
        <dbReference type="ARBA" id="ARBA00023136"/>
    </source>
</evidence>
<feature type="transmembrane region" description="Helical" evidence="6">
    <location>
        <begin position="155"/>
        <end position="172"/>
    </location>
</feature>
<dbReference type="InterPro" id="IPR005829">
    <property type="entry name" value="Sugar_transporter_CS"/>
</dbReference>
<feature type="transmembrane region" description="Helical" evidence="6">
    <location>
        <begin position="468"/>
        <end position="487"/>
    </location>
</feature>
<feature type="region of interest" description="Disordered" evidence="5">
    <location>
        <begin position="504"/>
        <end position="528"/>
    </location>
</feature>
<feature type="transmembrane region" description="Helical" evidence="6">
    <location>
        <begin position="345"/>
        <end position="368"/>
    </location>
</feature>
<keyword evidence="3 6" id="KW-1133">Transmembrane helix</keyword>
<dbReference type="WBParaSite" id="Pan_g17953.t1">
    <property type="protein sequence ID" value="Pan_g17953.t1"/>
    <property type="gene ID" value="Pan_g17953"/>
</dbReference>
<dbReference type="Gene3D" id="1.20.1250.20">
    <property type="entry name" value="MFS general substrate transporter like domains"/>
    <property type="match status" value="1"/>
</dbReference>
<evidence type="ECO:0000313" key="9">
    <source>
        <dbReference type="WBParaSite" id="Pan_g17953.t1"/>
    </source>
</evidence>
<keyword evidence="8" id="KW-1185">Reference proteome</keyword>
<dbReference type="GO" id="GO:0016020">
    <property type="term" value="C:membrane"/>
    <property type="evidence" value="ECO:0007669"/>
    <property type="project" value="UniProtKB-SubCell"/>
</dbReference>
<evidence type="ECO:0000256" key="2">
    <source>
        <dbReference type="ARBA" id="ARBA00022692"/>
    </source>
</evidence>
<dbReference type="Proteomes" id="UP000492821">
    <property type="component" value="Unassembled WGS sequence"/>
</dbReference>
<dbReference type="InterPro" id="IPR005828">
    <property type="entry name" value="MFS_sugar_transport-like"/>
</dbReference>
<reference evidence="9" key="2">
    <citation type="submission" date="2020-10" db="UniProtKB">
        <authorList>
            <consortium name="WormBaseParasite"/>
        </authorList>
    </citation>
    <scope>IDENTIFICATION</scope>
</reference>
<feature type="transmembrane region" description="Helical" evidence="6">
    <location>
        <begin position="178"/>
        <end position="201"/>
    </location>
</feature>
<protein>
    <submittedName>
        <fullName evidence="9">MFS domain-containing protein</fullName>
    </submittedName>
</protein>
<comment type="subcellular location">
    <subcellularLocation>
        <location evidence="1">Membrane</location>
        <topology evidence="1">Multi-pass membrane protein</topology>
    </subcellularLocation>
</comment>
<sequence length="528" mass="59507">MVVSLIEAQKLNEYYQRTELFATTIIHIVGLGCLSAFIITMLFNINRFHIFPLITWQFGIFFASQQIFPIFSNYVPKWRCSPDEEFAKNCSAYLHCRSEVEFDQIYFHSAAMEFDWICGWSSYWATFFSQLQFAGVLIGTFTCGSLSDNFGRKPVALGAMTMGITASLLSAVSPTWQFLLVTRFFVGLAVGGTLVVVCTFVMESILAEQRMALRAFINWGVARLLMTVICYFFNDWRSASIACALFASPAILVIAFVLPESPTWLHYQGKLEEMRESEKRQAKIAGVEYVEVSHAPIVAKQGFKNIVRDIKLFKRISVLWLMWFVASFCGYAIDLNSSNISGDLFLNQVIFSILIAGSKIVIVTFDTLSEHFSRRFLHQFSQFVAIVCFLILTLLVFADYDGTWILVVNVIGTVFIEMSWDACYLCGVEVMPTAMRASTMGSCSLIARIGAIMAPVLAYMNAHWPPSAYLTVVLLGSLNLFVSYRGLVETKGINLDHVHIEEEEDAQRDPQEVVKMLSTNETKEPSKA</sequence>
<feature type="transmembrane region" description="Helical" evidence="6">
    <location>
        <begin position="404"/>
        <end position="424"/>
    </location>
</feature>
<evidence type="ECO:0000256" key="3">
    <source>
        <dbReference type="ARBA" id="ARBA00022989"/>
    </source>
</evidence>
<keyword evidence="4 6" id="KW-0472">Membrane</keyword>
<feature type="transmembrane region" description="Helical" evidence="6">
    <location>
        <begin position="239"/>
        <end position="258"/>
    </location>
</feature>
<feature type="domain" description="Major facilitator superfamily (MFS) profile" evidence="7">
    <location>
        <begin position="52"/>
        <end position="491"/>
    </location>
</feature>
<dbReference type="Pfam" id="PF00083">
    <property type="entry name" value="Sugar_tr"/>
    <property type="match status" value="1"/>
</dbReference>
<dbReference type="PROSITE" id="PS50850">
    <property type="entry name" value="MFS"/>
    <property type="match status" value="1"/>
</dbReference>
<dbReference type="SUPFAM" id="SSF103473">
    <property type="entry name" value="MFS general substrate transporter"/>
    <property type="match status" value="1"/>
</dbReference>
<feature type="transmembrane region" description="Helical" evidence="6">
    <location>
        <begin position="122"/>
        <end position="143"/>
    </location>
</feature>
<evidence type="ECO:0000256" key="5">
    <source>
        <dbReference type="SAM" id="MobiDB-lite"/>
    </source>
</evidence>
<reference evidence="8" key="1">
    <citation type="journal article" date="2013" name="Genetics">
        <title>The draft genome and transcriptome of Panagrellus redivivus are shaped by the harsh demands of a free-living lifestyle.</title>
        <authorList>
            <person name="Srinivasan J."/>
            <person name="Dillman A.R."/>
            <person name="Macchietto M.G."/>
            <person name="Heikkinen L."/>
            <person name="Lakso M."/>
            <person name="Fracchia K.M."/>
            <person name="Antoshechkin I."/>
            <person name="Mortazavi A."/>
            <person name="Wong G."/>
            <person name="Sternberg P.W."/>
        </authorList>
    </citation>
    <scope>NUCLEOTIDE SEQUENCE [LARGE SCALE GENOMIC DNA]</scope>
    <source>
        <strain evidence="8">MT8872</strain>
    </source>
</reference>
<feature type="transmembrane region" description="Helical" evidence="6">
    <location>
        <begin position="312"/>
        <end position="333"/>
    </location>
</feature>
<accession>A0A7E4V8T2</accession>
<name>A0A7E4V8T2_PANRE</name>
<dbReference type="AlphaFoldDB" id="A0A7E4V8T2"/>
<feature type="transmembrane region" description="Helical" evidence="6">
    <location>
        <begin position="20"/>
        <end position="43"/>
    </location>
</feature>